<keyword evidence="7" id="KW-0175">Coiled coil</keyword>
<dbReference type="OrthoDB" id="24360at2"/>
<organism evidence="9 10">
    <name type="scientific">Sulfurihydrogenibium yellowstonense SS-5</name>
    <dbReference type="NCBI Taxonomy" id="432331"/>
    <lineage>
        <taxon>Bacteria</taxon>
        <taxon>Pseudomonadati</taxon>
        <taxon>Aquificota</taxon>
        <taxon>Aquificia</taxon>
        <taxon>Aquificales</taxon>
        <taxon>Hydrogenothermaceae</taxon>
        <taxon>Sulfurihydrogenibium</taxon>
    </lineage>
</organism>
<evidence type="ECO:0000256" key="4">
    <source>
        <dbReference type="ARBA" id="ARBA00022884"/>
    </source>
</evidence>
<evidence type="ECO:0000256" key="1">
    <source>
        <dbReference type="ARBA" id="ARBA00003088"/>
    </source>
</evidence>
<accession>C4FMA5</accession>
<keyword evidence="5" id="KW-0051">Antiviral defense</keyword>
<dbReference type="PANTHER" id="PTHR38007:SF1">
    <property type="entry name" value="CRISPR SYSTEM CMS PROTEIN CSM5"/>
    <property type="match status" value="1"/>
</dbReference>
<reference evidence="9 10" key="1">
    <citation type="submission" date="2009-04" db="EMBL/GenBank/DDBJ databases">
        <authorList>
            <person name="Reysenbach A.-L."/>
            <person name="Heidelberg J.F."/>
            <person name="Nelson W.C."/>
        </authorList>
    </citation>
    <scope>NUCLEOTIDE SEQUENCE [LARGE SCALE GENOMIC DNA]</scope>
    <source>
        <strain evidence="9 10">SS-5</strain>
    </source>
</reference>
<dbReference type="AlphaFoldDB" id="C4FMA5"/>
<name>C4FMA5_9AQUI</name>
<evidence type="ECO:0000256" key="5">
    <source>
        <dbReference type="ARBA" id="ARBA00023118"/>
    </source>
</evidence>
<comment type="function">
    <text evidence="1">This subunit might be involved in maturation of a crRNA intermediate to its mature form.</text>
</comment>
<evidence type="ECO:0000256" key="6">
    <source>
        <dbReference type="ARBA" id="ARBA00031720"/>
    </source>
</evidence>
<keyword evidence="10" id="KW-1185">Reference proteome</keyword>
<feature type="non-terminal residue" evidence="9">
    <location>
        <position position="236"/>
    </location>
</feature>
<dbReference type="RefSeq" id="WP_007548248.1">
    <property type="nucleotide sequence ID" value="NZ_ABZS01000226.1"/>
</dbReference>
<evidence type="ECO:0000259" key="8">
    <source>
        <dbReference type="Pfam" id="PF03787"/>
    </source>
</evidence>
<evidence type="ECO:0000313" key="10">
    <source>
        <dbReference type="Proteomes" id="UP000005540"/>
    </source>
</evidence>
<evidence type="ECO:0000313" key="9">
    <source>
        <dbReference type="EMBL" id="EEP59792.1"/>
    </source>
</evidence>
<dbReference type="EMBL" id="ABZS01000226">
    <property type="protein sequence ID" value="EEP59792.1"/>
    <property type="molecule type" value="Genomic_DNA"/>
</dbReference>
<dbReference type="GO" id="GO:0051607">
    <property type="term" value="P:defense response to virus"/>
    <property type="evidence" value="ECO:0007669"/>
    <property type="project" value="UniProtKB-KW"/>
</dbReference>
<feature type="domain" description="CRISPR type III-associated protein" evidence="8">
    <location>
        <begin position="5"/>
        <end position="209"/>
    </location>
</feature>
<evidence type="ECO:0000256" key="2">
    <source>
        <dbReference type="ARBA" id="ARBA00006680"/>
    </source>
</evidence>
<feature type="coiled-coil region" evidence="7">
    <location>
        <begin position="38"/>
        <end position="65"/>
    </location>
</feature>
<sequence length="236" mass="27349">MYNYRLKTLTPIHIGNGKKLSNNFDYFIKDTEINVVSFDRYISNLAESEDEISKLERYIETLEKGNSIFDLIRKPTSEEIKYSVILNTQTPNPEVGEIVEHIKTVLNEKGEYGAYIPGSTIKGFIRLAILYKILKENANLVNCDEKIKNTEEKIFSAKLQKQTLEMMTYFKVADSEPISTKNLEVRNIIITNNKISEFAEVIKKDAEIKISIEDKEFQEKLGKLDLKYKYLETIKI</sequence>
<gene>
    <name evidence="9" type="ORF">SULYE_1708</name>
</gene>
<dbReference type="Proteomes" id="UP000005540">
    <property type="component" value="Unassembled WGS sequence"/>
</dbReference>
<dbReference type="NCBIfam" id="TIGR01899">
    <property type="entry name" value="cas_TM1807_csm5"/>
    <property type="match status" value="1"/>
</dbReference>
<comment type="caution">
    <text evidence="9">The sequence shown here is derived from an EMBL/GenBank/DDBJ whole genome shotgun (WGS) entry which is preliminary data.</text>
</comment>
<proteinExistence type="inferred from homology"/>
<dbReference type="Pfam" id="PF03787">
    <property type="entry name" value="RAMPs"/>
    <property type="match status" value="1"/>
</dbReference>
<dbReference type="InterPro" id="IPR010173">
    <property type="entry name" value="CRISPR-assoc_Csm5"/>
</dbReference>
<dbReference type="PANTHER" id="PTHR38007">
    <property type="entry name" value="CRISPR SYSTEM CMS PROTEIN CSM5"/>
    <property type="match status" value="1"/>
</dbReference>
<comment type="similarity">
    <text evidence="2">Belongs to the CRISPR-associated Csm5 family.</text>
</comment>
<dbReference type="GO" id="GO:0003723">
    <property type="term" value="F:RNA binding"/>
    <property type="evidence" value="ECO:0007669"/>
    <property type="project" value="UniProtKB-KW"/>
</dbReference>
<protein>
    <recommendedName>
        <fullName evidence="3">CRISPR system Cms protein Csm5</fullName>
    </recommendedName>
    <alternativeName>
        <fullName evidence="6">CRISPR type III A-associated protein Csm5</fullName>
    </alternativeName>
</protein>
<dbReference type="InterPro" id="IPR005537">
    <property type="entry name" value="RAMP_III_fam"/>
</dbReference>
<keyword evidence="4" id="KW-0694">RNA-binding</keyword>
<evidence type="ECO:0000256" key="7">
    <source>
        <dbReference type="SAM" id="Coils"/>
    </source>
</evidence>
<evidence type="ECO:0000256" key="3">
    <source>
        <dbReference type="ARBA" id="ARBA00016113"/>
    </source>
</evidence>